<feature type="transmembrane region" description="Helical" evidence="10">
    <location>
        <begin position="327"/>
        <end position="346"/>
    </location>
</feature>
<protein>
    <recommendedName>
        <fullName evidence="11">Major facilitator superfamily (MFS) profile domain-containing protein</fullName>
    </recommendedName>
</protein>
<dbReference type="GO" id="GO:0016020">
    <property type="term" value="C:membrane"/>
    <property type="evidence" value="ECO:0007669"/>
    <property type="project" value="UniProtKB-SubCell"/>
</dbReference>
<keyword evidence="13" id="KW-1185">Reference proteome</keyword>
<feature type="transmembrane region" description="Helical" evidence="10">
    <location>
        <begin position="181"/>
        <end position="204"/>
    </location>
</feature>
<feature type="transmembrane region" description="Helical" evidence="10">
    <location>
        <begin position="50"/>
        <end position="67"/>
    </location>
</feature>
<dbReference type="RefSeq" id="XP_064660523.1">
    <property type="nucleotide sequence ID" value="XM_064801893.1"/>
</dbReference>
<evidence type="ECO:0000313" key="13">
    <source>
        <dbReference type="Proteomes" id="UP001337655"/>
    </source>
</evidence>
<feature type="transmembrane region" description="Helical" evidence="10">
    <location>
        <begin position="379"/>
        <end position="399"/>
    </location>
</feature>
<dbReference type="SUPFAM" id="SSF103473">
    <property type="entry name" value="MFS general substrate transporter"/>
    <property type="match status" value="1"/>
</dbReference>
<dbReference type="InterPro" id="IPR020846">
    <property type="entry name" value="MFS_dom"/>
</dbReference>
<dbReference type="InterPro" id="IPR005829">
    <property type="entry name" value="Sugar_transporter_CS"/>
</dbReference>
<feature type="transmembrane region" description="Helical" evidence="10">
    <location>
        <begin position="427"/>
        <end position="447"/>
    </location>
</feature>
<proteinExistence type="inferred from homology"/>
<dbReference type="InterPro" id="IPR003663">
    <property type="entry name" value="Sugar/inositol_transpt"/>
</dbReference>
<dbReference type="PRINTS" id="PR00171">
    <property type="entry name" value="SUGRTRNSPORT"/>
</dbReference>
<keyword evidence="4 10" id="KW-0812">Transmembrane</keyword>
<evidence type="ECO:0000256" key="3">
    <source>
        <dbReference type="ARBA" id="ARBA00022448"/>
    </source>
</evidence>
<dbReference type="InterPro" id="IPR036259">
    <property type="entry name" value="MFS_trans_sf"/>
</dbReference>
<dbReference type="FunFam" id="1.20.1250.20:FF:000073">
    <property type="entry name" value="MFS myo-inositol transporter, putative"/>
    <property type="match status" value="1"/>
</dbReference>
<dbReference type="NCBIfam" id="TIGR00879">
    <property type="entry name" value="SP"/>
    <property type="match status" value="1"/>
</dbReference>
<evidence type="ECO:0000256" key="7">
    <source>
        <dbReference type="ARBA" id="ARBA00049119"/>
    </source>
</evidence>
<name>A0AAV9PE14_9PEZI</name>
<feature type="transmembrane region" description="Helical" evidence="10">
    <location>
        <begin position="493"/>
        <end position="511"/>
    </location>
</feature>
<evidence type="ECO:0000256" key="4">
    <source>
        <dbReference type="ARBA" id="ARBA00022692"/>
    </source>
</evidence>
<accession>A0AAV9PE14</accession>
<feature type="transmembrane region" description="Helical" evidence="10">
    <location>
        <begin position="152"/>
        <end position="169"/>
    </location>
</feature>
<dbReference type="AlphaFoldDB" id="A0AAV9PE14"/>
<feature type="transmembrane region" description="Helical" evidence="10">
    <location>
        <begin position="95"/>
        <end position="115"/>
    </location>
</feature>
<dbReference type="Pfam" id="PF00083">
    <property type="entry name" value="Sugar_tr"/>
    <property type="match status" value="1"/>
</dbReference>
<dbReference type="EMBL" id="JAVRRT010000006">
    <property type="protein sequence ID" value="KAK5171495.1"/>
    <property type="molecule type" value="Genomic_DNA"/>
</dbReference>
<feature type="transmembrane region" description="Helical" evidence="10">
    <location>
        <begin position="459"/>
        <end position="481"/>
    </location>
</feature>
<evidence type="ECO:0000256" key="6">
    <source>
        <dbReference type="ARBA" id="ARBA00023136"/>
    </source>
</evidence>
<dbReference type="PANTHER" id="PTHR48020">
    <property type="entry name" value="PROTON MYO-INOSITOL COTRANSPORTER"/>
    <property type="match status" value="1"/>
</dbReference>
<comment type="caution">
    <text evidence="12">The sequence shown here is derived from an EMBL/GenBank/DDBJ whole genome shotgun (WGS) entry which is preliminary data.</text>
</comment>
<gene>
    <name evidence="12" type="ORF">LTR77_004640</name>
</gene>
<evidence type="ECO:0000256" key="8">
    <source>
        <dbReference type="RuleBase" id="RU003346"/>
    </source>
</evidence>
<dbReference type="GeneID" id="89925985"/>
<feature type="region of interest" description="Disordered" evidence="9">
    <location>
        <begin position="1"/>
        <end position="40"/>
    </location>
</feature>
<evidence type="ECO:0000256" key="10">
    <source>
        <dbReference type="SAM" id="Phobius"/>
    </source>
</evidence>
<comment type="catalytic activity">
    <reaction evidence="7">
        <text>myo-inositol(out) + H(+)(out) = myo-inositol(in) + H(+)(in)</text>
        <dbReference type="Rhea" id="RHEA:60364"/>
        <dbReference type="ChEBI" id="CHEBI:15378"/>
        <dbReference type="ChEBI" id="CHEBI:17268"/>
    </reaction>
</comment>
<keyword evidence="3 8" id="KW-0813">Transport</keyword>
<dbReference type="GO" id="GO:0005366">
    <property type="term" value="F:myo-inositol:proton symporter activity"/>
    <property type="evidence" value="ECO:0007669"/>
    <property type="project" value="TreeGrafter"/>
</dbReference>
<evidence type="ECO:0000256" key="1">
    <source>
        <dbReference type="ARBA" id="ARBA00004141"/>
    </source>
</evidence>
<reference evidence="12 13" key="1">
    <citation type="submission" date="2023-08" db="EMBL/GenBank/DDBJ databases">
        <title>Black Yeasts Isolated from many extreme environments.</title>
        <authorList>
            <person name="Coleine C."/>
            <person name="Stajich J.E."/>
            <person name="Selbmann L."/>
        </authorList>
    </citation>
    <scope>NUCLEOTIDE SEQUENCE [LARGE SCALE GENOMIC DNA]</scope>
    <source>
        <strain evidence="12 13">CCFEE 5935</strain>
    </source>
</reference>
<sequence length="566" mass="61914">MAQPTDEDRRDSADEPLMASDNSSNDEREDSPSIELPGQTRAPMHKAGKVIWLLTLSAGISGLLFGYDTGVISSTLVSIGSDLSGHDLTTTDKSLITAVTSLFALLSAPLTGVFADKYGRRSVLLLASILFVLGAIIQAAAGIVSIMVVGRAAVGAAVGLASCATPLYITELAPAEMRGRLVTIQSLFVTGGQVVAYLVGWTFAGQLHGWRWMVGLGAFPAMLQLFLLAFMFESPRWLVQIGREGRARHVLRRIYGGLTEDEQKRTVDSVVLDIQTEIAAEAKLDDDEPQFGNTRSSFLTTARQLFEIPGNRRALTIACMLQATQQLCGFNSLMYFSATIFSLLGFTNPITTSLSVALTNFIFTIAAFAFIDTLGRRRILLFSIPIMMLALGWCSWVFYNMKGLAPGAKQPKVSFIQDDRSRWPQSLLGAMLIYVAAYAIGLGCVPWQQSELFPLRVRSLGSGISTATNWSSNFVIGITFLPMMEFLSPSVTFAVYAFVCLLDWVAILKIYPETAGLELEGIGGLLKDGWGVEKSLEGFRERKDLQARQAREHSKSHGVWALFRRR</sequence>
<evidence type="ECO:0000256" key="9">
    <source>
        <dbReference type="SAM" id="MobiDB-lite"/>
    </source>
</evidence>
<evidence type="ECO:0000256" key="2">
    <source>
        <dbReference type="ARBA" id="ARBA00010992"/>
    </source>
</evidence>
<feature type="transmembrane region" description="Helical" evidence="10">
    <location>
        <begin position="122"/>
        <end position="146"/>
    </location>
</feature>
<evidence type="ECO:0000259" key="11">
    <source>
        <dbReference type="PROSITE" id="PS50850"/>
    </source>
</evidence>
<feature type="domain" description="Major facilitator superfamily (MFS) profile" evidence="11">
    <location>
        <begin position="54"/>
        <end position="515"/>
    </location>
</feature>
<evidence type="ECO:0000313" key="12">
    <source>
        <dbReference type="EMBL" id="KAK5171495.1"/>
    </source>
</evidence>
<dbReference type="Proteomes" id="UP001337655">
    <property type="component" value="Unassembled WGS sequence"/>
</dbReference>
<dbReference type="Gene3D" id="1.20.1250.20">
    <property type="entry name" value="MFS general substrate transporter like domains"/>
    <property type="match status" value="1"/>
</dbReference>
<dbReference type="InterPro" id="IPR050814">
    <property type="entry name" value="Myo-inositol_Transporter"/>
</dbReference>
<keyword evidence="6 10" id="KW-0472">Membrane</keyword>
<comment type="subcellular location">
    <subcellularLocation>
        <location evidence="1">Membrane</location>
        <topology evidence="1">Multi-pass membrane protein</topology>
    </subcellularLocation>
</comment>
<evidence type="ECO:0000256" key="5">
    <source>
        <dbReference type="ARBA" id="ARBA00022989"/>
    </source>
</evidence>
<dbReference type="PROSITE" id="PS50850">
    <property type="entry name" value="MFS"/>
    <property type="match status" value="1"/>
</dbReference>
<keyword evidence="5 10" id="KW-1133">Transmembrane helix</keyword>
<feature type="compositionally biased region" description="Basic and acidic residues" evidence="9">
    <location>
        <begin position="1"/>
        <end position="13"/>
    </location>
</feature>
<organism evidence="12 13">
    <name type="scientific">Saxophila tyrrhenica</name>
    <dbReference type="NCBI Taxonomy" id="1690608"/>
    <lineage>
        <taxon>Eukaryota</taxon>
        <taxon>Fungi</taxon>
        <taxon>Dikarya</taxon>
        <taxon>Ascomycota</taxon>
        <taxon>Pezizomycotina</taxon>
        <taxon>Dothideomycetes</taxon>
        <taxon>Dothideomycetidae</taxon>
        <taxon>Mycosphaerellales</taxon>
        <taxon>Extremaceae</taxon>
        <taxon>Saxophila</taxon>
    </lineage>
</organism>
<dbReference type="InterPro" id="IPR005828">
    <property type="entry name" value="MFS_sugar_transport-like"/>
</dbReference>
<feature type="transmembrane region" description="Helical" evidence="10">
    <location>
        <begin position="352"/>
        <end position="372"/>
    </location>
</feature>
<dbReference type="PANTHER" id="PTHR48020:SF12">
    <property type="entry name" value="PROTON MYO-INOSITOL COTRANSPORTER"/>
    <property type="match status" value="1"/>
</dbReference>
<dbReference type="PROSITE" id="PS00216">
    <property type="entry name" value="SUGAR_TRANSPORT_1"/>
    <property type="match status" value="1"/>
</dbReference>
<feature type="transmembrane region" description="Helical" evidence="10">
    <location>
        <begin position="210"/>
        <end position="232"/>
    </location>
</feature>
<comment type="similarity">
    <text evidence="2 8">Belongs to the major facilitator superfamily. Sugar transporter (TC 2.A.1.1) family.</text>
</comment>
<dbReference type="GO" id="GO:1904679">
    <property type="term" value="P:myo-inositol import across plasma membrane"/>
    <property type="evidence" value="ECO:0007669"/>
    <property type="project" value="TreeGrafter"/>
</dbReference>